<feature type="compositionally biased region" description="Polar residues" evidence="1">
    <location>
        <begin position="252"/>
        <end position="272"/>
    </location>
</feature>
<evidence type="ECO:0000313" key="2">
    <source>
        <dbReference type="EMBL" id="KAL2797524.1"/>
    </source>
</evidence>
<keyword evidence="3" id="KW-1185">Reference proteome</keyword>
<feature type="region of interest" description="Disordered" evidence="1">
    <location>
        <begin position="901"/>
        <end position="963"/>
    </location>
</feature>
<feature type="compositionally biased region" description="Low complexity" evidence="1">
    <location>
        <begin position="107"/>
        <end position="116"/>
    </location>
</feature>
<accession>A0ABR4GEP9</accession>
<feature type="compositionally biased region" description="Basic and acidic residues" evidence="1">
    <location>
        <begin position="13"/>
        <end position="26"/>
    </location>
</feature>
<feature type="compositionally biased region" description="Polar residues" evidence="1">
    <location>
        <begin position="651"/>
        <end position="664"/>
    </location>
</feature>
<feature type="region of interest" description="Disordered" evidence="1">
    <location>
        <begin position="1"/>
        <end position="128"/>
    </location>
</feature>
<sequence length="985" mass="107578">MSPKEGNAFAQIKAKEQHRKSEDSNRGKYSTSPAITRNVDRSKELTQVNEPASKPANIRKTSGLDHDADLAVSMPKPRHDRPEGIPSPTSKTSIFTKPNVTKKRSTTEPTLPTESTFKNEAAEKKKSKVATLRSKFSLKDLGKEFRREKDIPPLSSMPKLGGRSSNDAKCLSSDDDTHSLPEQNFNEAKLYVPKTRKGDVHPYSAPPHTSSFSESATMHKQSQDSMLSCPSMHTPTKSTDGGKSEREFQHSLVHSTDSGQPANPQLETSLLDGSSPPARTGECKNTGQAEVVQVDTRIASLKAENIESTVPSSPKTPPPPPVPAVNPSTYSPSIYDTPKTVTSKVAAPSLPEKKERPKISHPLIVSSSSYKAKAREEQVDDQLFLAPRAAPPLPPALPHKARAREEQRINHSQIPMDDNQFYGVTSHGGYAPPPPHPGYQNTVTLEQQLAAHVDSLHYHVNTAVQKLSKTFENSSNWTADQILRQVETMSDLARVINVRTVTQAEIVKDLPRIMVDVVHQETRQLEDRMKAFVHQEMAKLKGELGELIVSNVRAATDQAQDSKRSGADTSNQGSQGWTKAPRDGNRQGQYQNKRKSRQTPIRREDPNSNKADQKKPAGESKQEETPPPGPLAEASSVEQNPTDNGPAPTAISDTPNPSNDNSIPVQAKRTVTKNPAEESSGSPESKTTKLSISGPIPIVGGNQIAERNRATSLQRESDTRSQSALSSEDPKTPKKKGIFNSFRRLNNGDNSSSRFLRTHRRPKEGHSASEQSQSPRLPVSFANSGSSPTPSANAVAGSQIHRENSPSLVHPALRNPHQKQIMLDREHHLAQMVRQIQGHAHPLRSSHSHHNFDTKAARSNSPPLTLPPSFVPYNPSATRYAAGLSMATTASSSSFPDMRAYQGNMHYPHSASTPQLTSLPPPPNNQGPLQPHQQHYFGSPSLPASVHGHGPKHLPYQSNGVDWNGNADASGPILDESGYPINNFF</sequence>
<feature type="compositionally biased region" description="Polar residues" evidence="1">
    <location>
        <begin position="677"/>
        <end position="691"/>
    </location>
</feature>
<feature type="compositionally biased region" description="Basic and acidic residues" evidence="1">
    <location>
        <begin position="601"/>
        <end position="624"/>
    </location>
</feature>
<organism evidence="2 3">
    <name type="scientific">Aspergillus keveii</name>
    <dbReference type="NCBI Taxonomy" id="714993"/>
    <lineage>
        <taxon>Eukaryota</taxon>
        <taxon>Fungi</taxon>
        <taxon>Dikarya</taxon>
        <taxon>Ascomycota</taxon>
        <taxon>Pezizomycotina</taxon>
        <taxon>Eurotiomycetes</taxon>
        <taxon>Eurotiomycetidae</taxon>
        <taxon>Eurotiales</taxon>
        <taxon>Aspergillaceae</taxon>
        <taxon>Aspergillus</taxon>
        <taxon>Aspergillus subgen. Nidulantes</taxon>
    </lineage>
</organism>
<feature type="region of interest" description="Disordered" evidence="1">
    <location>
        <begin position="839"/>
        <end position="868"/>
    </location>
</feature>
<evidence type="ECO:0000313" key="3">
    <source>
        <dbReference type="Proteomes" id="UP001610563"/>
    </source>
</evidence>
<dbReference type="Proteomes" id="UP001610563">
    <property type="component" value="Unassembled WGS sequence"/>
</dbReference>
<feature type="compositionally biased region" description="Low complexity" evidence="1">
    <location>
        <begin position="926"/>
        <end position="935"/>
    </location>
</feature>
<evidence type="ECO:0000256" key="1">
    <source>
        <dbReference type="SAM" id="MobiDB-lite"/>
    </source>
</evidence>
<feature type="region of interest" description="Disordered" evidence="1">
    <location>
        <begin position="302"/>
        <end position="337"/>
    </location>
</feature>
<proteinExistence type="predicted"/>
<gene>
    <name evidence="2" type="ORF">BJX66DRAFT_334842</name>
</gene>
<feature type="compositionally biased region" description="Polar residues" evidence="1">
    <location>
        <begin position="207"/>
        <end position="239"/>
    </location>
</feature>
<feature type="compositionally biased region" description="Polar residues" evidence="1">
    <location>
        <begin position="567"/>
        <end position="577"/>
    </location>
</feature>
<feature type="compositionally biased region" description="Basic and acidic residues" evidence="1">
    <location>
        <begin position="240"/>
        <end position="249"/>
    </location>
</feature>
<protein>
    <submittedName>
        <fullName evidence="2">Uncharacterized protein</fullName>
    </submittedName>
</protein>
<name>A0ABR4GEP9_9EURO</name>
<dbReference type="EMBL" id="JBFTWV010000018">
    <property type="protein sequence ID" value="KAL2797524.1"/>
    <property type="molecule type" value="Genomic_DNA"/>
</dbReference>
<reference evidence="2 3" key="1">
    <citation type="submission" date="2024-07" db="EMBL/GenBank/DDBJ databases">
        <title>Section-level genome sequencing and comparative genomics of Aspergillus sections Usti and Cavernicolus.</title>
        <authorList>
            <consortium name="Lawrence Berkeley National Laboratory"/>
            <person name="Nybo J.L."/>
            <person name="Vesth T.C."/>
            <person name="Theobald S."/>
            <person name="Frisvad J.C."/>
            <person name="Larsen T.O."/>
            <person name="Kjaerboelling I."/>
            <person name="Rothschild-Mancinelli K."/>
            <person name="Lyhne E.K."/>
            <person name="Kogle M.E."/>
            <person name="Barry K."/>
            <person name="Clum A."/>
            <person name="Na H."/>
            <person name="Ledsgaard L."/>
            <person name="Lin J."/>
            <person name="Lipzen A."/>
            <person name="Kuo A."/>
            <person name="Riley R."/>
            <person name="Mondo S."/>
            <person name="Labutti K."/>
            <person name="Haridas S."/>
            <person name="Pangalinan J."/>
            <person name="Salamov A.A."/>
            <person name="Simmons B.A."/>
            <person name="Magnuson J.K."/>
            <person name="Chen J."/>
            <person name="Drula E."/>
            <person name="Henrissat B."/>
            <person name="Wiebenga A."/>
            <person name="Lubbers R.J."/>
            <person name="Gomes A.C."/>
            <person name="Makela M.R."/>
            <person name="Stajich J."/>
            <person name="Grigoriev I.V."/>
            <person name="Mortensen U.H."/>
            <person name="De Vries R.P."/>
            <person name="Baker S.E."/>
            <person name="Andersen M.R."/>
        </authorList>
    </citation>
    <scope>NUCLEOTIDE SEQUENCE [LARGE SCALE GENOMIC DNA]</scope>
    <source>
        <strain evidence="2 3">CBS 209.92</strain>
    </source>
</reference>
<feature type="compositionally biased region" description="Polar residues" evidence="1">
    <location>
        <begin position="743"/>
        <end position="755"/>
    </location>
</feature>
<feature type="region of interest" description="Disordered" evidence="1">
    <location>
        <begin position="144"/>
        <end position="290"/>
    </location>
</feature>
<feature type="compositionally biased region" description="Polar residues" evidence="1">
    <location>
        <begin position="87"/>
        <end position="99"/>
    </location>
</feature>
<feature type="compositionally biased region" description="Pro residues" evidence="1">
    <location>
        <begin position="314"/>
        <end position="324"/>
    </location>
</feature>
<comment type="caution">
    <text evidence="2">The sequence shown here is derived from an EMBL/GenBank/DDBJ whole genome shotgun (WGS) entry which is preliminary data.</text>
</comment>
<feature type="compositionally biased region" description="Polar residues" evidence="1">
    <location>
        <begin position="768"/>
        <end position="792"/>
    </location>
</feature>
<feature type="compositionally biased region" description="Polar residues" evidence="1">
    <location>
        <begin position="710"/>
        <end position="726"/>
    </location>
</feature>
<feature type="region of interest" description="Disordered" evidence="1">
    <location>
        <begin position="557"/>
        <end position="800"/>
    </location>
</feature>